<evidence type="ECO:0000256" key="1">
    <source>
        <dbReference type="SAM" id="MobiDB-lite"/>
    </source>
</evidence>
<keyword evidence="2" id="KW-1133">Transmembrane helix</keyword>
<feature type="transmembrane region" description="Helical" evidence="2">
    <location>
        <begin position="614"/>
        <end position="637"/>
    </location>
</feature>
<dbReference type="GO" id="GO:0016567">
    <property type="term" value="P:protein ubiquitination"/>
    <property type="evidence" value="ECO:0007669"/>
    <property type="project" value="TreeGrafter"/>
</dbReference>
<keyword evidence="2" id="KW-0812">Transmembrane</keyword>
<dbReference type="EMBL" id="CAJPDQ010000006">
    <property type="protein sequence ID" value="CAF9911629.1"/>
    <property type="molecule type" value="Genomic_DNA"/>
</dbReference>
<dbReference type="PANTHER" id="PTHR22696:SF1">
    <property type="entry name" value="E3 UBIQUITIN-PROTEIN LIGASE RNF26"/>
    <property type="match status" value="1"/>
</dbReference>
<dbReference type="Proteomes" id="UP000664169">
    <property type="component" value="Unassembled WGS sequence"/>
</dbReference>
<gene>
    <name evidence="3" type="ORF">GOMPHAMPRED_007475</name>
</gene>
<keyword evidence="2" id="KW-0472">Membrane</keyword>
<feature type="transmembrane region" description="Helical" evidence="2">
    <location>
        <begin position="125"/>
        <end position="144"/>
    </location>
</feature>
<dbReference type="AlphaFoldDB" id="A0A8H3ES12"/>
<feature type="transmembrane region" description="Helical" evidence="2">
    <location>
        <begin position="165"/>
        <end position="186"/>
    </location>
</feature>
<evidence type="ECO:0000256" key="2">
    <source>
        <dbReference type="SAM" id="Phobius"/>
    </source>
</evidence>
<accession>A0A8H3ES12</accession>
<comment type="caution">
    <text evidence="3">The sequence shown here is derived from an EMBL/GenBank/DDBJ whole genome shotgun (WGS) entry which is preliminary data.</text>
</comment>
<keyword evidence="4" id="KW-1185">Reference proteome</keyword>
<dbReference type="PANTHER" id="PTHR22696">
    <property type="entry name" value="E3 UBIQUITIN-PROTEIN LIGASE RNF26"/>
    <property type="match status" value="1"/>
</dbReference>
<protein>
    <submittedName>
        <fullName evidence="3">Uncharacterized protein</fullName>
    </submittedName>
</protein>
<evidence type="ECO:0000313" key="4">
    <source>
        <dbReference type="Proteomes" id="UP000664169"/>
    </source>
</evidence>
<dbReference type="OrthoDB" id="66726at2759"/>
<name>A0A8H3ES12_9LECA</name>
<sequence>MAAATAAEMLLAGQWETIKTATTNVTSFLTPSSRDLLMVMPRMAARAGAFVTAGIPEAFENMFGGGITGRAIAEATAARAENITSTVITELSTNSSAALSLETGSASTSVIQALAFQQLRTFGGIFSYITSKWALGCFAAAIIFNRTSIYAAPRRPVTLDWQLRSALRIIPIILLLQLAGSLLRAIRCQTSPDYPSLRYAHLDVSARPEFLDFSGEGGIFYYLSSILLFWEPHGSSCSAVNMLPPPDNPKQVKGSLSLLWPAFLTFCFSQFIESLSNVVEGRPSATENGMSLFEHSLAFAEAEAMIGAQISFPISKSGSALSKLMNSKESTSSLLLPLKGYLLTRCNTTPEVLAMTLISCLNNLTSHILGVFGKQAKYRLVNTGFWAVCFMASFIWCFGTLSVQESLESGIFRFPTVCVVGFIPHLIILVGIFTCGCIYGLGILITALSLRTNGQRHLGLRERFRMANANMQAHVQLTGMRFRMSEDFYTALLKVGFTALTAASEAVFLNEGRRINVGHWTWLEEEKMNEILQTRGRNLSVVDEANVGGRALSSSYDDSGSLLSNSKWRSGYSIERNTKVLKERSATSVSGGGGLGATQRSSRYMLAINYQIKIFRLLSGWTMLVVLRTFALLGINWRPAWVQRMLPNDKAATELKSRPGPPESKELEFWLITDEGELMQPKDNNVDVAKEMRKRIESSDRLADGDIDSELDEQTYSWFKNGGWWGDVDTSGDFVPAEARQEDDMVSVLSSATDLDSGWDTESPTPTTSDPYPDRRPEFDPTQLARLLNPQTAQDRHEAKLLGVRLARDGPLTRSQFARLNSSVLTSTKYRSQDFRQSGPATEKLTAEEEAEVLESLIVRFRQTKIRSQRQESGAMSWNDRAEEDLGTGGPTAYDD</sequence>
<evidence type="ECO:0000313" key="3">
    <source>
        <dbReference type="EMBL" id="CAF9911629.1"/>
    </source>
</evidence>
<proteinExistence type="predicted"/>
<feature type="region of interest" description="Disordered" evidence="1">
    <location>
        <begin position="866"/>
        <end position="896"/>
    </location>
</feature>
<feature type="region of interest" description="Disordered" evidence="1">
    <location>
        <begin position="752"/>
        <end position="780"/>
    </location>
</feature>
<reference evidence="3" key="1">
    <citation type="submission" date="2021-03" db="EMBL/GenBank/DDBJ databases">
        <authorList>
            <person name="Tagirdzhanova G."/>
        </authorList>
    </citation>
    <scope>NUCLEOTIDE SEQUENCE</scope>
</reference>
<feature type="transmembrane region" description="Helical" evidence="2">
    <location>
        <begin position="423"/>
        <end position="448"/>
    </location>
</feature>
<feature type="transmembrane region" description="Helical" evidence="2">
    <location>
        <begin position="384"/>
        <end position="403"/>
    </location>
</feature>
<organism evidence="3 4">
    <name type="scientific">Gomphillus americanus</name>
    <dbReference type="NCBI Taxonomy" id="1940652"/>
    <lineage>
        <taxon>Eukaryota</taxon>
        <taxon>Fungi</taxon>
        <taxon>Dikarya</taxon>
        <taxon>Ascomycota</taxon>
        <taxon>Pezizomycotina</taxon>
        <taxon>Lecanoromycetes</taxon>
        <taxon>OSLEUM clade</taxon>
        <taxon>Ostropomycetidae</taxon>
        <taxon>Ostropales</taxon>
        <taxon>Graphidaceae</taxon>
        <taxon>Gomphilloideae</taxon>
        <taxon>Gomphillus</taxon>
    </lineage>
</organism>
<dbReference type="GO" id="GO:0061630">
    <property type="term" value="F:ubiquitin protein ligase activity"/>
    <property type="evidence" value="ECO:0007669"/>
    <property type="project" value="TreeGrafter"/>
</dbReference>
<dbReference type="GO" id="GO:0006511">
    <property type="term" value="P:ubiquitin-dependent protein catabolic process"/>
    <property type="evidence" value="ECO:0007669"/>
    <property type="project" value="TreeGrafter"/>
</dbReference>